<feature type="compositionally biased region" description="Polar residues" evidence="1">
    <location>
        <begin position="17"/>
        <end position="26"/>
    </location>
</feature>
<dbReference type="EMBL" id="UPXP01000021">
    <property type="protein sequence ID" value="VBB40122.1"/>
    <property type="molecule type" value="Genomic_DNA"/>
</dbReference>
<proteinExistence type="predicted"/>
<sequence length="64" mass="7221">MGEERAEGKHEQETNKKNPGTGNTAEQSMHDAMIDIYDLFVNLRGLSLACGLLFRFLRPPPFDL</sequence>
<dbReference type="AlphaFoldDB" id="A0A652ZWF8"/>
<protein>
    <submittedName>
        <fullName evidence="2">Uncharacterized protein</fullName>
    </submittedName>
</protein>
<feature type="compositionally biased region" description="Basic and acidic residues" evidence="1">
    <location>
        <begin position="1"/>
        <end position="16"/>
    </location>
</feature>
<gene>
    <name evidence="2" type="ORF">TRIP_E280099</name>
</gene>
<name>A0A652ZWF8_9SPIR</name>
<evidence type="ECO:0000256" key="1">
    <source>
        <dbReference type="SAM" id="MobiDB-lite"/>
    </source>
</evidence>
<feature type="region of interest" description="Disordered" evidence="1">
    <location>
        <begin position="1"/>
        <end position="26"/>
    </location>
</feature>
<evidence type="ECO:0000313" key="2">
    <source>
        <dbReference type="EMBL" id="VBB40122.1"/>
    </source>
</evidence>
<accession>A0A652ZWF8</accession>
<reference evidence="2" key="1">
    <citation type="submission" date="2018-07" db="EMBL/GenBank/DDBJ databases">
        <authorList>
            <consortium name="Genoscope - CEA"/>
            <person name="William W."/>
        </authorList>
    </citation>
    <scope>NUCLEOTIDE SEQUENCE</scope>
    <source>
        <strain evidence="2">IK1</strain>
    </source>
</reference>
<organism evidence="2">
    <name type="scientific">uncultured Spirochaetota bacterium</name>
    <dbReference type="NCBI Taxonomy" id="460511"/>
    <lineage>
        <taxon>Bacteria</taxon>
        <taxon>Pseudomonadati</taxon>
        <taxon>Spirochaetota</taxon>
        <taxon>environmental samples</taxon>
    </lineage>
</organism>